<dbReference type="PANTHER" id="PTHR33840">
    <property type="match status" value="1"/>
</dbReference>
<feature type="compositionally biased region" description="Basic and acidic residues" evidence="1">
    <location>
        <begin position="195"/>
        <end position="204"/>
    </location>
</feature>
<protein>
    <recommendedName>
        <fullName evidence="2">T6SS Phospholipase effector Tle1-like catalytic domain-containing protein</fullName>
    </recommendedName>
</protein>
<dbReference type="AlphaFoldDB" id="A0AAN6GUR0"/>
<evidence type="ECO:0000259" key="2">
    <source>
        <dbReference type="Pfam" id="PF09994"/>
    </source>
</evidence>
<evidence type="ECO:0000313" key="3">
    <source>
        <dbReference type="EMBL" id="KAK0557370.1"/>
    </source>
</evidence>
<keyword evidence="4" id="KW-1185">Reference proteome</keyword>
<name>A0AAN6GUR0_9BASI</name>
<proteinExistence type="predicted"/>
<sequence length="565" mass="62644">MTKKKIVLLLDGSWQSRGQAFVRGIQSRLGVQYLGNVALLAQAIKKEDADGNPQISFYQDGVGTSPGLLTNIIAGATGAGLGNNLIEAYSFLCDNYNPGDEIFLIGFSRGAYTARALSGFILWAGIMTKAQLAWIQPIYTAYQRRSPSQPDQTDFAAKVLYYFTGTWPSEESDRVEGDEIQKRFEMGQKQGSKASLRDPKRLEAQRQGPHVVPPPIKFIGVMDTVGALGIPGQFSTPWARKYYEFFDTGLSSNIQIAFQALAMSENRKDFTPTLWDRFDPKGTQEMKEVFFPGSHGDVGGGHPDHGLSDIVLACLCAQLTDHSGGPLLALDLDLIKTLQDRSQAWAKQIPYPSRYFFQFKKSRQVCRSLMEQLAAIGKKDGDKDKVPTWADEVPFGPSREMLHHSVVMSGRYDPEKSEEFELLRKYDPQRLKMLWASAADESTLLPTEKFLKWNAADPNRPDPLSASWAQAPSWLSPLGVRRYLALKDAMVYFNDGVQIGFQVVTWPVNVTLNTIWTLDTSTENLAGRPPPHPAKAAGQSFRLAAGRLKDAFTGRQRPGVVSPPA</sequence>
<dbReference type="InterPro" id="IPR029058">
    <property type="entry name" value="AB_hydrolase_fold"/>
</dbReference>
<dbReference type="InterPro" id="IPR018712">
    <property type="entry name" value="Tle1-like_cat"/>
</dbReference>
<dbReference type="SUPFAM" id="SSF53474">
    <property type="entry name" value="alpha/beta-Hydrolases"/>
    <property type="match status" value="1"/>
</dbReference>
<reference evidence="3" key="1">
    <citation type="journal article" date="2023" name="PhytoFront">
        <title>Draft Genome Resources of Seven Strains of Tilletia horrida, Causal Agent of Kernel Smut of Rice.</title>
        <authorList>
            <person name="Khanal S."/>
            <person name="Antony Babu S."/>
            <person name="Zhou X.G."/>
        </authorList>
    </citation>
    <scope>NUCLEOTIDE SEQUENCE</scope>
    <source>
        <strain evidence="3">TX6</strain>
    </source>
</reference>
<feature type="region of interest" description="Disordered" evidence="1">
    <location>
        <begin position="184"/>
        <end position="208"/>
    </location>
</feature>
<organism evidence="3 4">
    <name type="scientific">Tilletia horrida</name>
    <dbReference type="NCBI Taxonomy" id="155126"/>
    <lineage>
        <taxon>Eukaryota</taxon>
        <taxon>Fungi</taxon>
        <taxon>Dikarya</taxon>
        <taxon>Basidiomycota</taxon>
        <taxon>Ustilaginomycotina</taxon>
        <taxon>Exobasidiomycetes</taxon>
        <taxon>Tilletiales</taxon>
        <taxon>Tilletiaceae</taxon>
        <taxon>Tilletia</taxon>
    </lineage>
</organism>
<dbReference type="PANTHER" id="PTHR33840:SF1">
    <property type="entry name" value="TLE1 PHOSPHOLIPASE DOMAIN-CONTAINING PROTEIN"/>
    <property type="match status" value="1"/>
</dbReference>
<evidence type="ECO:0000256" key="1">
    <source>
        <dbReference type="SAM" id="MobiDB-lite"/>
    </source>
</evidence>
<accession>A0AAN6GUR0</accession>
<dbReference type="Pfam" id="PF09994">
    <property type="entry name" value="T6SS_Tle1-like_cat"/>
    <property type="match status" value="1"/>
</dbReference>
<feature type="domain" description="T6SS Phospholipase effector Tle1-like catalytic" evidence="2">
    <location>
        <begin position="4"/>
        <end position="317"/>
    </location>
</feature>
<evidence type="ECO:0000313" key="4">
    <source>
        <dbReference type="Proteomes" id="UP001176517"/>
    </source>
</evidence>
<comment type="caution">
    <text evidence="3">The sequence shown here is derived from an EMBL/GenBank/DDBJ whole genome shotgun (WGS) entry which is preliminary data.</text>
</comment>
<dbReference type="Proteomes" id="UP001176517">
    <property type="component" value="Unassembled WGS sequence"/>
</dbReference>
<dbReference type="EMBL" id="JAPDMZ010000006">
    <property type="protein sequence ID" value="KAK0557370.1"/>
    <property type="molecule type" value="Genomic_DNA"/>
</dbReference>
<gene>
    <name evidence="3" type="ORF">OC846_000589</name>
</gene>